<proteinExistence type="predicted"/>
<protein>
    <recommendedName>
        <fullName evidence="4">LPS export ABC transporter periplasmic protein LptC</fullName>
    </recommendedName>
</protein>
<keyword evidence="1" id="KW-0472">Membrane</keyword>
<reference evidence="2 3" key="1">
    <citation type="submission" date="2022-10" db="EMBL/GenBank/DDBJ databases">
        <title>Luteolibacter flavescens strain MCCC 1K03193, whole genome shotgun sequencing project.</title>
        <authorList>
            <person name="Zhao G."/>
            <person name="Shen L."/>
        </authorList>
    </citation>
    <scope>NUCLEOTIDE SEQUENCE [LARGE SCALE GENOMIC DNA]</scope>
    <source>
        <strain evidence="2 3">MCCC 1K03193</strain>
    </source>
</reference>
<evidence type="ECO:0000313" key="2">
    <source>
        <dbReference type="EMBL" id="MCW1886664.1"/>
    </source>
</evidence>
<organism evidence="2 3">
    <name type="scientific">Luteolibacter flavescens</name>
    <dbReference type="NCBI Taxonomy" id="1859460"/>
    <lineage>
        <taxon>Bacteria</taxon>
        <taxon>Pseudomonadati</taxon>
        <taxon>Verrucomicrobiota</taxon>
        <taxon>Verrucomicrobiia</taxon>
        <taxon>Verrucomicrobiales</taxon>
        <taxon>Verrucomicrobiaceae</taxon>
        <taxon>Luteolibacter</taxon>
    </lineage>
</organism>
<evidence type="ECO:0000313" key="3">
    <source>
        <dbReference type="Proteomes" id="UP001207930"/>
    </source>
</evidence>
<name>A0ABT3FTL6_9BACT</name>
<accession>A0ABT3FTL6</accession>
<keyword evidence="1" id="KW-1133">Transmembrane helix</keyword>
<feature type="transmembrane region" description="Helical" evidence="1">
    <location>
        <begin position="12"/>
        <end position="32"/>
    </location>
</feature>
<gene>
    <name evidence="2" type="ORF">OKA04_18135</name>
</gene>
<evidence type="ECO:0008006" key="4">
    <source>
        <dbReference type="Google" id="ProtNLM"/>
    </source>
</evidence>
<keyword evidence="1" id="KW-0812">Transmembrane</keyword>
<sequence>MSDKKTSGCVVAAIVGAAVMVAVAALIAVFLFRGAVAGKKVIAAEFEKMRVESDRVVAEAAALQPVELIRGKLPDYSTYQVGQPLTREMFIAWRTDSTATSLVQDTFREKAEGADVSWNLRAGDLRLEGDHIVGSFYIPYAIATEGGPRLQTGIESVRCEFAAGERESLLNIRREQMATIRGKLTLQHGETLLRGARQAGTEVEKE</sequence>
<dbReference type="Proteomes" id="UP001207930">
    <property type="component" value="Unassembled WGS sequence"/>
</dbReference>
<comment type="caution">
    <text evidence="2">The sequence shown here is derived from an EMBL/GenBank/DDBJ whole genome shotgun (WGS) entry which is preliminary data.</text>
</comment>
<dbReference type="EMBL" id="JAPDDS010000011">
    <property type="protein sequence ID" value="MCW1886664.1"/>
    <property type="molecule type" value="Genomic_DNA"/>
</dbReference>
<dbReference type="RefSeq" id="WP_264502619.1">
    <property type="nucleotide sequence ID" value="NZ_JAPDDS010000011.1"/>
</dbReference>
<evidence type="ECO:0000256" key="1">
    <source>
        <dbReference type="SAM" id="Phobius"/>
    </source>
</evidence>
<keyword evidence="3" id="KW-1185">Reference proteome</keyword>